<protein>
    <submittedName>
        <fullName evidence="2">Uncharacterized protein</fullName>
    </submittedName>
</protein>
<sequence length="810" mass="87724">MDHWGDPWADAAANGDSPTKQEVATPPPQHATFTPAPVLLNGFLDDAQWGSNEDEGFGVWAASPGKPDTATQARVNGTDVRTGWEDHDEGRKSSLDICQEDGRPLESNEWSRIEEDVEVKEGDNVVSETSDSGTTIQPDDAPTRPTTDSAESLHPDEESSTRPSTSPSDTSHNEAATESPRTSFEEERAAGKVPIAEDEPVVQDETDIVKANEEPASAPGQADSADADDEFGDFEEDVPQDTAEFRPNEYSSEFPVDTLASKADRTISSTADEETRHAPISRVHTDGLDEDLLSQLFPPAKPRQKLEDTPQDPVHSTSTRKAWYRLSRKQTMREYNNGNVDDNYIRVTWKTSHIRSEVIKTVSRWANEDRMAGRGPGARASFYWDTPAPPHQQYTSHSRKKTSISVSNPAPAARHTVQPISTDVPAAFDWSSPAAGHDPWKDTSIETRAVSSPVAPSKHSAVAKLQRQEGRPMSVDLTPRTNEPTSHKRTSTNVDLLAETPPRPSFSPLEPPKPPPTNLPADPWAGLGALDTSTKPPVGQEASVPDDDEWGEMVESPAVSSAQTPTAIADMTSFSKPPTRNTTLSTPSTTPKSIRSSPLQPLAPASGSKHASPIVRLKGTVSPTSALFKVNAFVPASAEDGPIGPGLLKARNRSVESTPEKSPMPPRQVAQMDRLRATSKTSSPPLKLIFRPLVPSLQYKQTNHRCPLPLHPPPNNPTNPKHPPGPTQPTSPSSNPLSRPHLPPLHLNPPTPGPCSKPTSPTPPPTRNPGPRPPKQPTPAPLPARKSHRLSNLSLARPTPHKGAKRTRMI</sequence>
<feature type="region of interest" description="Disordered" evidence="1">
    <location>
        <begin position="636"/>
        <end position="810"/>
    </location>
</feature>
<feature type="region of interest" description="Disordered" evidence="1">
    <location>
        <begin position="1"/>
        <end position="35"/>
    </location>
</feature>
<feature type="compositionally biased region" description="Acidic residues" evidence="1">
    <location>
        <begin position="196"/>
        <end position="206"/>
    </location>
</feature>
<evidence type="ECO:0000256" key="1">
    <source>
        <dbReference type="SAM" id="MobiDB-lite"/>
    </source>
</evidence>
<dbReference type="Proteomes" id="UP000799291">
    <property type="component" value="Unassembled WGS sequence"/>
</dbReference>
<feature type="region of interest" description="Disordered" evidence="1">
    <location>
        <begin position="61"/>
        <end position="321"/>
    </location>
</feature>
<evidence type="ECO:0000313" key="2">
    <source>
        <dbReference type="EMBL" id="KAF2685230.1"/>
    </source>
</evidence>
<feature type="compositionally biased region" description="Low complexity" evidence="1">
    <location>
        <begin position="161"/>
        <end position="170"/>
    </location>
</feature>
<feature type="compositionally biased region" description="Basic and acidic residues" evidence="1">
    <location>
        <begin position="273"/>
        <end position="287"/>
    </location>
</feature>
<feature type="compositionally biased region" description="Low complexity" evidence="1">
    <location>
        <begin position="577"/>
        <end position="593"/>
    </location>
</feature>
<evidence type="ECO:0000313" key="3">
    <source>
        <dbReference type="Proteomes" id="UP000799291"/>
    </source>
</evidence>
<feature type="compositionally biased region" description="Polar residues" evidence="1">
    <location>
        <begin position="558"/>
        <end position="576"/>
    </location>
</feature>
<accession>A0A6G1J4T6</accession>
<feature type="compositionally biased region" description="Polar residues" evidence="1">
    <location>
        <begin position="126"/>
        <end position="137"/>
    </location>
</feature>
<feature type="compositionally biased region" description="Low complexity" evidence="1">
    <location>
        <begin position="730"/>
        <end position="740"/>
    </location>
</feature>
<gene>
    <name evidence="2" type="ORF">K458DRAFT_337229</name>
</gene>
<feature type="compositionally biased region" description="Pro residues" evidence="1">
    <location>
        <begin position="709"/>
        <end position="729"/>
    </location>
</feature>
<proteinExistence type="predicted"/>
<feature type="compositionally biased region" description="Polar residues" evidence="1">
    <location>
        <begin position="173"/>
        <end position="182"/>
    </location>
</feature>
<feature type="compositionally biased region" description="Basic and acidic residues" evidence="1">
    <location>
        <begin position="82"/>
        <end position="123"/>
    </location>
</feature>
<feature type="compositionally biased region" description="Basic residues" evidence="1">
    <location>
        <begin position="799"/>
        <end position="810"/>
    </location>
</feature>
<dbReference type="AlphaFoldDB" id="A0A6G1J4T6"/>
<feature type="compositionally biased region" description="Acidic residues" evidence="1">
    <location>
        <begin position="225"/>
        <end position="239"/>
    </location>
</feature>
<feature type="compositionally biased region" description="Pro residues" evidence="1">
    <location>
        <begin position="501"/>
        <end position="518"/>
    </location>
</feature>
<feature type="compositionally biased region" description="Pro residues" evidence="1">
    <location>
        <begin position="741"/>
        <end position="782"/>
    </location>
</feature>
<dbReference type="OrthoDB" id="3941134at2759"/>
<feature type="region of interest" description="Disordered" evidence="1">
    <location>
        <begin position="449"/>
        <end position="613"/>
    </location>
</feature>
<name>A0A6G1J4T6_9PLEO</name>
<feature type="compositionally biased region" description="Basic and acidic residues" evidence="1">
    <location>
        <begin position="151"/>
        <end position="160"/>
    </location>
</feature>
<dbReference type="EMBL" id="MU005579">
    <property type="protein sequence ID" value="KAF2685230.1"/>
    <property type="molecule type" value="Genomic_DNA"/>
</dbReference>
<reference evidence="2" key="1">
    <citation type="journal article" date="2020" name="Stud. Mycol.">
        <title>101 Dothideomycetes genomes: a test case for predicting lifestyles and emergence of pathogens.</title>
        <authorList>
            <person name="Haridas S."/>
            <person name="Albert R."/>
            <person name="Binder M."/>
            <person name="Bloem J."/>
            <person name="Labutti K."/>
            <person name="Salamov A."/>
            <person name="Andreopoulos B."/>
            <person name="Baker S."/>
            <person name="Barry K."/>
            <person name="Bills G."/>
            <person name="Bluhm B."/>
            <person name="Cannon C."/>
            <person name="Castanera R."/>
            <person name="Culley D."/>
            <person name="Daum C."/>
            <person name="Ezra D."/>
            <person name="Gonzalez J."/>
            <person name="Henrissat B."/>
            <person name="Kuo A."/>
            <person name="Liang C."/>
            <person name="Lipzen A."/>
            <person name="Lutzoni F."/>
            <person name="Magnuson J."/>
            <person name="Mondo S."/>
            <person name="Nolan M."/>
            <person name="Ohm R."/>
            <person name="Pangilinan J."/>
            <person name="Park H.-J."/>
            <person name="Ramirez L."/>
            <person name="Alfaro M."/>
            <person name="Sun H."/>
            <person name="Tritt A."/>
            <person name="Yoshinaga Y."/>
            <person name="Zwiers L.-H."/>
            <person name="Turgeon B."/>
            <person name="Goodwin S."/>
            <person name="Spatafora J."/>
            <person name="Crous P."/>
            <person name="Grigoriev I."/>
        </authorList>
    </citation>
    <scope>NUCLEOTIDE SEQUENCE</scope>
    <source>
        <strain evidence="2">CBS 122367</strain>
    </source>
</reference>
<keyword evidence="3" id="KW-1185">Reference proteome</keyword>
<organism evidence="2 3">
    <name type="scientific">Lentithecium fluviatile CBS 122367</name>
    <dbReference type="NCBI Taxonomy" id="1168545"/>
    <lineage>
        <taxon>Eukaryota</taxon>
        <taxon>Fungi</taxon>
        <taxon>Dikarya</taxon>
        <taxon>Ascomycota</taxon>
        <taxon>Pezizomycotina</taxon>
        <taxon>Dothideomycetes</taxon>
        <taxon>Pleosporomycetidae</taxon>
        <taxon>Pleosporales</taxon>
        <taxon>Massarineae</taxon>
        <taxon>Lentitheciaceae</taxon>
        <taxon>Lentithecium</taxon>
    </lineage>
</organism>